<evidence type="ECO:0000256" key="1">
    <source>
        <dbReference type="ARBA" id="ARBA00004123"/>
    </source>
</evidence>
<feature type="non-terminal residue" evidence="4">
    <location>
        <position position="80"/>
    </location>
</feature>
<dbReference type="InterPro" id="IPR026060">
    <property type="entry name" value="AMY1"/>
</dbReference>
<evidence type="ECO:0000313" key="4">
    <source>
        <dbReference type="EMBL" id="RKP03640.1"/>
    </source>
</evidence>
<evidence type="ECO:0000256" key="3">
    <source>
        <dbReference type="ARBA" id="ARBA00023242"/>
    </source>
</evidence>
<accession>A0A4P9XES3</accession>
<reference evidence="5" key="1">
    <citation type="journal article" date="2018" name="Nat. Microbiol.">
        <title>Leveraging single-cell genomics to expand the fungal tree of life.</title>
        <authorList>
            <person name="Ahrendt S.R."/>
            <person name="Quandt C.A."/>
            <person name="Ciobanu D."/>
            <person name="Clum A."/>
            <person name="Salamov A."/>
            <person name="Andreopoulos B."/>
            <person name="Cheng J.F."/>
            <person name="Woyke T."/>
            <person name="Pelin A."/>
            <person name="Henrissat B."/>
            <person name="Reynolds N.K."/>
            <person name="Benny G.L."/>
            <person name="Smith M.E."/>
            <person name="James T.Y."/>
            <person name="Grigoriev I.V."/>
        </authorList>
    </citation>
    <scope>NUCLEOTIDE SEQUENCE [LARGE SCALE GENOMIC DNA]</scope>
    <source>
        <strain evidence="5">ATCC 52028</strain>
    </source>
</reference>
<keyword evidence="3" id="KW-0539">Nucleus</keyword>
<evidence type="ECO:0000313" key="5">
    <source>
        <dbReference type="Proteomes" id="UP000274922"/>
    </source>
</evidence>
<dbReference type="OrthoDB" id="524165at2759"/>
<dbReference type="STRING" id="1555241.A0A4P9XES3"/>
<evidence type="ECO:0008006" key="6">
    <source>
        <dbReference type="Google" id="ProtNLM"/>
    </source>
</evidence>
<comment type="similarity">
    <text evidence="2">Belongs to the AMY1 family.</text>
</comment>
<dbReference type="AlphaFoldDB" id="A0A4P9XES3"/>
<proteinExistence type="inferred from homology"/>
<organism evidence="4 5">
    <name type="scientific">Caulochytrium protostelioides</name>
    <dbReference type="NCBI Taxonomy" id="1555241"/>
    <lineage>
        <taxon>Eukaryota</taxon>
        <taxon>Fungi</taxon>
        <taxon>Fungi incertae sedis</taxon>
        <taxon>Chytridiomycota</taxon>
        <taxon>Chytridiomycota incertae sedis</taxon>
        <taxon>Chytridiomycetes</taxon>
        <taxon>Caulochytriales</taxon>
        <taxon>Caulochytriaceae</taxon>
        <taxon>Caulochytrium</taxon>
    </lineage>
</organism>
<dbReference type="EMBL" id="ML014120">
    <property type="protein sequence ID" value="RKP03640.1"/>
    <property type="molecule type" value="Genomic_DNA"/>
</dbReference>
<dbReference type="GO" id="GO:0005634">
    <property type="term" value="C:nucleus"/>
    <property type="evidence" value="ECO:0007669"/>
    <property type="project" value="UniProtKB-SubCell"/>
</dbReference>
<dbReference type="PRINTS" id="PR02028">
    <property type="entry name" value="CMYCBINDINGP"/>
</dbReference>
<keyword evidence="5" id="KW-1185">Reference proteome</keyword>
<evidence type="ECO:0000256" key="2">
    <source>
        <dbReference type="ARBA" id="ARBA00009389"/>
    </source>
</evidence>
<gene>
    <name evidence="4" type="ORF">CXG81DRAFT_5931</name>
</gene>
<protein>
    <recommendedName>
        <fullName evidence="6">c-Myc-binding protein</fullName>
    </recommendedName>
</protein>
<dbReference type="PANTHER" id="PTHR13168">
    <property type="entry name" value="ASSOCIATE OF C-MYC AMY-1"/>
    <property type="match status" value="1"/>
</dbReference>
<sequence length="80" mass="9404">SYLALENKKEEYRKYLETSGVLDKLTKVLVQLYETAEKPDDPVGYLREFLASGDRESLRLRQENEALKARVAELEERLRE</sequence>
<feature type="non-terminal residue" evidence="4">
    <location>
        <position position="1"/>
    </location>
</feature>
<name>A0A4P9XES3_9FUNG</name>
<comment type="subcellular location">
    <subcellularLocation>
        <location evidence="1">Nucleus</location>
    </subcellularLocation>
</comment>
<dbReference type="PANTHER" id="PTHR13168:SF0">
    <property type="entry name" value="C-MYC-BINDING PROTEIN"/>
    <property type="match status" value="1"/>
</dbReference>
<dbReference type="Proteomes" id="UP000274922">
    <property type="component" value="Unassembled WGS sequence"/>
</dbReference>
<dbReference type="GO" id="GO:0003713">
    <property type="term" value="F:transcription coactivator activity"/>
    <property type="evidence" value="ECO:0007669"/>
    <property type="project" value="InterPro"/>
</dbReference>